<organism evidence="1 2">
    <name type="scientific">Amanita muscaria (strain Koide BX008)</name>
    <dbReference type="NCBI Taxonomy" id="946122"/>
    <lineage>
        <taxon>Eukaryota</taxon>
        <taxon>Fungi</taxon>
        <taxon>Dikarya</taxon>
        <taxon>Basidiomycota</taxon>
        <taxon>Agaricomycotina</taxon>
        <taxon>Agaricomycetes</taxon>
        <taxon>Agaricomycetidae</taxon>
        <taxon>Agaricales</taxon>
        <taxon>Pluteineae</taxon>
        <taxon>Amanitaceae</taxon>
        <taxon>Amanita</taxon>
    </lineage>
</organism>
<accession>A0A0C2WSR6</accession>
<evidence type="ECO:0000313" key="1">
    <source>
        <dbReference type="EMBL" id="KIL64747.1"/>
    </source>
</evidence>
<sequence>MQYSWGGEPRLCSVHIKETRIRVYLKGGNFLDTKELLLEILHPGKPTAVMSLQLSLSTAL</sequence>
<keyword evidence="2" id="KW-1185">Reference proteome</keyword>
<dbReference type="EMBL" id="KN818247">
    <property type="protein sequence ID" value="KIL64747.1"/>
    <property type="molecule type" value="Genomic_DNA"/>
</dbReference>
<gene>
    <name evidence="1" type="ORF">M378DRAFT_162891</name>
</gene>
<dbReference type="Proteomes" id="UP000054549">
    <property type="component" value="Unassembled WGS sequence"/>
</dbReference>
<proteinExistence type="predicted"/>
<dbReference type="AlphaFoldDB" id="A0A0C2WSR6"/>
<dbReference type="HOGENOM" id="CLU_2947937_0_0_1"/>
<protein>
    <submittedName>
        <fullName evidence="1">Uncharacterized protein</fullName>
    </submittedName>
</protein>
<dbReference type="InParanoid" id="A0A0C2WSR6"/>
<reference evidence="1 2" key="1">
    <citation type="submission" date="2014-04" db="EMBL/GenBank/DDBJ databases">
        <title>Evolutionary Origins and Diversification of the Mycorrhizal Mutualists.</title>
        <authorList>
            <consortium name="DOE Joint Genome Institute"/>
            <consortium name="Mycorrhizal Genomics Consortium"/>
            <person name="Kohler A."/>
            <person name="Kuo A."/>
            <person name="Nagy L.G."/>
            <person name="Floudas D."/>
            <person name="Copeland A."/>
            <person name="Barry K.W."/>
            <person name="Cichocki N."/>
            <person name="Veneault-Fourrey C."/>
            <person name="LaButti K."/>
            <person name="Lindquist E.A."/>
            <person name="Lipzen A."/>
            <person name="Lundell T."/>
            <person name="Morin E."/>
            <person name="Murat C."/>
            <person name="Riley R."/>
            <person name="Ohm R."/>
            <person name="Sun H."/>
            <person name="Tunlid A."/>
            <person name="Henrissat B."/>
            <person name="Grigoriev I.V."/>
            <person name="Hibbett D.S."/>
            <person name="Martin F."/>
        </authorList>
    </citation>
    <scope>NUCLEOTIDE SEQUENCE [LARGE SCALE GENOMIC DNA]</scope>
    <source>
        <strain evidence="1 2">Koide BX008</strain>
    </source>
</reference>
<name>A0A0C2WSR6_AMAMK</name>
<evidence type="ECO:0000313" key="2">
    <source>
        <dbReference type="Proteomes" id="UP000054549"/>
    </source>
</evidence>
<feature type="non-terminal residue" evidence="1">
    <location>
        <position position="60"/>
    </location>
</feature>